<protein>
    <submittedName>
        <fullName evidence="1">Uncharacterized protein</fullName>
    </submittedName>
</protein>
<name>A0AAE5CBA8_9BACT</name>
<dbReference type="AlphaFoldDB" id="A0AAE5CBA8"/>
<evidence type="ECO:0000313" key="2">
    <source>
        <dbReference type="Proteomes" id="UP000702544"/>
    </source>
</evidence>
<evidence type="ECO:0000313" key="1">
    <source>
        <dbReference type="EMBL" id="NIR74328.1"/>
    </source>
</evidence>
<comment type="caution">
    <text evidence="1">The sequence shown here is derived from an EMBL/GenBank/DDBJ whole genome shotgun (WGS) entry which is preliminary data.</text>
</comment>
<dbReference type="EMBL" id="JAACAK010000035">
    <property type="protein sequence ID" value="NIR74328.1"/>
    <property type="molecule type" value="Genomic_DNA"/>
</dbReference>
<accession>A0AAE5CBA8</accession>
<proteinExistence type="predicted"/>
<dbReference type="Proteomes" id="UP000702544">
    <property type="component" value="Unassembled WGS sequence"/>
</dbReference>
<sequence length="55" mass="6174">MDLRSLEPGDRKVRFTITDLLGGTTATAERHFVVEEQFEFEPAVGVNRSSSHEPL</sequence>
<organism evidence="1 2">
    <name type="scientific">Candidatus Kutchimonas denitrificans</name>
    <dbReference type="NCBI Taxonomy" id="3056748"/>
    <lineage>
        <taxon>Bacteria</taxon>
        <taxon>Pseudomonadati</taxon>
        <taxon>Gemmatimonadota</taxon>
        <taxon>Gemmatimonadia</taxon>
        <taxon>Candidatus Palauibacterales</taxon>
        <taxon>Candidatus Palauibacteraceae</taxon>
        <taxon>Candidatus Kutchimonas</taxon>
    </lineage>
</organism>
<reference evidence="1 2" key="1">
    <citation type="submission" date="2020-01" db="EMBL/GenBank/DDBJ databases">
        <title>Genomes assembled from Gulf of Kutch pelagic sediment metagenomes.</title>
        <authorList>
            <person name="Chandrashekar M."/>
            <person name="Mahajan M.S."/>
            <person name="Dave K.J."/>
            <person name="Vatsa P."/>
            <person name="Nathani N.M."/>
        </authorList>
    </citation>
    <scope>NUCLEOTIDE SEQUENCE [LARGE SCALE GENOMIC DNA]</scope>
    <source>
        <strain evidence="1">KS3-K002</strain>
    </source>
</reference>
<gene>
    <name evidence="1" type="ORF">GWO12_04345</name>
</gene>